<name>A0A1S9PDG5_9SPHI</name>
<evidence type="ECO:0000256" key="1">
    <source>
        <dbReference type="SAM" id="Phobius"/>
    </source>
</evidence>
<feature type="transmembrane region" description="Helical" evidence="1">
    <location>
        <begin position="65"/>
        <end position="90"/>
    </location>
</feature>
<keyword evidence="3" id="KW-1185">Reference proteome</keyword>
<dbReference type="STRING" id="1792845.BC343_29715"/>
<dbReference type="OrthoDB" id="981547at2"/>
<gene>
    <name evidence="2" type="ORF">BC343_29715</name>
</gene>
<evidence type="ECO:0000313" key="3">
    <source>
        <dbReference type="Proteomes" id="UP000189739"/>
    </source>
</evidence>
<dbReference type="EMBL" id="MBTF01000018">
    <property type="protein sequence ID" value="OOQ59013.1"/>
    <property type="molecule type" value="Genomic_DNA"/>
</dbReference>
<comment type="caution">
    <text evidence="2">The sequence shown here is derived from an EMBL/GenBank/DDBJ whole genome shotgun (WGS) entry which is preliminary data.</text>
</comment>
<feature type="transmembrane region" description="Helical" evidence="1">
    <location>
        <begin position="97"/>
        <end position="119"/>
    </location>
</feature>
<reference evidence="2 3" key="1">
    <citation type="submission" date="2016-07" db="EMBL/GenBank/DDBJ databases">
        <title>Genomic analysis of zinc-resistant bacterium Mucilaginibacter pedocola TBZ30.</title>
        <authorList>
            <person name="Huang J."/>
            <person name="Tang J."/>
        </authorList>
    </citation>
    <scope>NUCLEOTIDE SEQUENCE [LARGE SCALE GENOMIC DNA]</scope>
    <source>
        <strain evidence="2 3">TBZ30</strain>
    </source>
</reference>
<keyword evidence="1" id="KW-0472">Membrane</keyword>
<feature type="transmembrane region" description="Helical" evidence="1">
    <location>
        <begin position="6"/>
        <end position="27"/>
    </location>
</feature>
<keyword evidence="1" id="KW-1133">Transmembrane helix</keyword>
<dbReference type="RefSeq" id="WP_078348996.1">
    <property type="nucleotide sequence ID" value="NZ_MBTF01000018.1"/>
</dbReference>
<dbReference type="AlphaFoldDB" id="A0A1S9PDG5"/>
<dbReference type="Proteomes" id="UP000189739">
    <property type="component" value="Unassembled WGS sequence"/>
</dbReference>
<protein>
    <submittedName>
        <fullName evidence="2">Uncharacterized protein</fullName>
    </submittedName>
</protein>
<organism evidence="2 3">
    <name type="scientific">Mucilaginibacter pedocola</name>
    <dbReference type="NCBI Taxonomy" id="1792845"/>
    <lineage>
        <taxon>Bacteria</taxon>
        <taxon>Pseudomonadati</taxon>
        <taxon>Bacteroidota</taxon>
        <taxon>Sphingobacteriia</taxon>
        <taxon>Sphingobacteriales</taxon>
        <taxon>Sphingobacteriaceae</taxon>
        <taxon>Mucilaginibacter</taxon>
    </lineage>
</organism>
<keyword evidence="1" id="KW-0812">Transmembrane</keyword>
<sequence length="126" mass="14611">MKFLTIILQTAIFMVLLAVLPVCLVYVGHNNWLIPQFWVLYGFFGVLTLVVLMGMHFVNVLKPEMYAQAFLITTIMKMLLSMALALVIVLKLHIEQGVFLANFFYLYFLNTGFEVYVLLRNLRNQN</sequence>
<proteinExistence type="predicted"/>
<evidence type="ECO:0000313" key="2">
    <source>
        <dbReference type="EMBL" id="OOQ59013.1"/>
    </source>
</evidence>
<accession>A0A1S9PDG5</accession>
<feature type="transmembrane region" description="Helical" evidence="1">
    <location>
        <begin position="39"/>
        <end position="59"/>
    </location>
</feature>